<dbReference type="InterPro" id="IPR003130">
    <property type="entry name" value="GED"/>
</dbReference>
<dbReference type="InterPro" id="IPR022812">
    <property type="entry name" value="Dynamin"/>
</dbReference>
<accession>A0ABP0CFX8</accession>
<dbReference type="EC" id="3.6.5.5" evidence="7"/>
<dbReference type="PROSITE" id="PS51718">
    <property type="entry name" value="G_DYNAMIN_2"/>
    <property type="match status" value="1"/>
</dbReference>
<dbReference type="Pfam" id="PF01031">
    <property type="entry name" value="Dynamin_M"/>
    <property type="match status" value="1"/>
</dbReference>
<feature type="domain" description="GED" evidence="5">
    <location>
        <begin position="610"/>
        <end position="697"/>
    </location>
</feature>
<name>A0ABP0CFX8_9PEZI</name>
<dbReference type="SMART" id="SM00302">
    <property type="entry name" value="GED"/>
    <property type="match status" value="1"/>
</dbReference>
<organism evidence="7 8">
    <name type="scientific">Sporothrix bragantina</name>
    <dbReference type="NCBI Taxonomy" id="671064"/>
    <lineage>
        <taxon>Eukaryota</taxon>
        <taxon>Fungi</taxon>
        <taxon>Dikarya</taxon>
        <taxon>Ascomycota</taxon>
        <taxon>Pezizomycotina</taxon>
        <taxon>Sordariomycetes</taxon>
        <taxon>Sordariomycetidae</taxon>
        <taxon>Ophiostomatales</taxon>
        <taxon>Ophiostomataceae</taxon>
        <taxon>Sporothrix</taxon>
    </lineage>
</organism>
<reference evidence="7 8" key="1">
    <citation type="submission" date="2024-01" db="EMBL/GenBank/DDBJ databases">
        <authorList>
            <person name="Allen C."/>
            <person name="Tagirdzhanova G."/>
        </authorList>
    </citation>
    <scope>NUCLEOTIDE SEQUENCE [LARGE SCALE GENOMIC DNA]</scope>
</reference>
<dbReference type="Gene3D" id="3.40.50.300">
    <property type="entry name" value="P-loop containing nucleotide triphosphate hydrolases"/>
    <property type="match status" value="1"/>
</dbReference>
<proteinExistence type="inferred from homology"/>
<dbReference type="InterPro" id="IPR020850">
    <property type="entry name" value="GED_dom"/>
</dbReference>
<dbReference type="InterPro" id="IPR000375">
    <property type="entry name" value="Dynamin_stalk"/>
</dbReference>
<dbReference type="Pfam" id="PF00350">
    <property type="entry name" value="Dynamin_N"/>
    <property type="match status" value="1"/>
</dbReference>
<dbReference type="InterPro" id="IPR019762">
    <property type="entry name" value="Dynamin_GTPase_CS"/>
</dbReference>
<evidence type="ECO:0000313" key="8">
    <source>
        <dbReference type="Proteomes" id="UP001642406"/>
    </source>
</evidence>
<evidence type="ECO:0000256" key="1">
    <source>
        <dbReference type="ARBA" id="ARBA00022741"/>
    </source>
</evidence>
<dbReference type="PROSITE" id="PS51388">
    <property type="entry name" value="GED"/>
    <property type="match status" value="1"/>
</dbReference>
<keyword evidence="8" id="KW-1185">Reference proteome</keyword>
<feature type="region of interest" description="Disordered" evidence="4">
    <location>
        <begin position="536"/>
        <end position="564"/>
    </location>
</feature>
<sequence length="697" mass="77201">MSGSLATPGGISDPALIQLVNKLQDVFVTINVNNPIDLPQIVVVGSQSSGKSSVLENIVGRDFLPRGSGIVTRRPLVLQLINRPAGSNANGVKEEVANGNDKAANADEWGEFLHIPGQKFFDFNKIREEINRETEAKVGRNAGISPAPINLRVYSPNVLNLTLVDLPGLTKVPVGDQPRDIERQIRDMVMKFISKPNAIILAVTAANQDLANSDGLKLAREVDPEGQRTIGVLTKVDLMDEGTDVVDILAGRIIPLRLGYVPVVNRGQRDIDNKKPIQMSLEAEKNFFEQHKAYRNKSSYCGTPYLARKLNLILLMHIKQTLPDIKARIAGSLQKYSQELESLGPSILGNNANVVLNIITEFTNEWRTVLDGNNTELSSTELSGGARISFVFHELYSNGVKAIDPFDQVKDVDIRTILYNSSGSSPALFVGTTAFELIVKQQIKRLEEPSLKCISLVYDELVRILTNSLSKSLFRRYPQLKEKIHAVVISFFKKAMEPTNKLVRDLVAMEACYINTGHPDFLNGHRAMAIVNERHNPSKPVQVDPKTGKPLPASATPVRAASPTLDGDKESGFFGSFFAAKNKKKAAAMEAPPAMLKASGTLSERENIEVEVIKLLIQSYYNIVKRTMIDMVPKAIMLTLVQFTKDEMQRELLENMYRTDALDDLLKESDYTVRRRKECQQMVDALAKASEVVSQVQ</sequence>
<evidence type="ECO:0000256" key="4">
    <source>
        <dbReference type="SAM" id="MobiDB-lite"/>
    </source>
</evidence>
<dbReference type="PANTHER" id="PTHR11566">
    <property type="entry name" value="DYNAMIN"/>
    <property type="match status" value="1"/>
</dbReference>
<dbReference type="CDD" id="cd08771">
    <property type="entry name" value="DLP_1"/>
    <property type="match status" value="1"/>
</dbReference>
<dbReference type="GO" id="GO:0016787">
    <property type="term" value="F:hydrolase activity"/>
    <property type="evidence" value="ECO:0007669"/>
    <property type="project" value="UniProtKB-KW"/>
</dbReference>
<evidence type="ECO:0000259" key="5">
    <source>
        <dbReference type="PROSITE" id="PS51388"/>
    </source>
</evidence>
<dbReference type="SMART" id="SM00053">
    <property type="entry name" value="DYNc"/>
    <property type="match status" value="1"/>
</dbReference>
<comment type="caution">
    <text evidence="7">The sequence shown here is derived from an EMBL/GenBank/DDBJ whole genome shotgun (WGS) entry which is preliminary data.</text>
</comment>
<dbReference type="InterPro" id="IPR027417">
    <property type="entry name" value="P-loop_NTPase"/>
</dbReference>
<gene>
    <name evidence="7" type="primary">VPS1</name>
    <name evidence="7" type="ORF">SBRCBS47491_007613</name>
</gene>
<dbReference type="Gene3D" id="1.20.120.1240">
    <property type="entry name" value="Dynamin, middle domain"/>
    <property type="match status" value="1"/>
</dbReference>
<dbReference type="InterPro" id="IPR030381">
    <property type="entry name" value="G_DYNAMIN_dom"/>
</dbReference>
<keyword evidence="1 3" id="KW-0547">Nucleotide-binding</keyword>
<dbReference type="EMBL" id="CAWUHC010000087">
    <property type="protein sequence ID" value="CAK7230520.1"/>
    <property type="molecule type" value="Genomic_DNA"/>
</dbReference>
<dbReference type="InterPro" id="IPR001401">
    <property type="entry name" value="Dynamin_GTPase"/>
</dbReference>
<comment type="similarity">
    <text evidence="3">Belongs to the TRAFAC class dynamin-like GTPase superfamily. Dynamin/Fzo/YdjA family.</text>
</comment>
<keyword evidence="7" id="KW-0378">Hydrolase</keyword>
<dbReference type="PANTHER" id="PTHR11566:SF220">
    <property type="entry name" value="VACUOLAR PROTEIN SORTING-ASSOCIATED PROTEIN 1"/>
    <property type="match status" value="1"/>
</dbReference>
<keyword evidence="2 3" id="KW-0342">GTP-binding</keyword>
<dbReference type="Pfam" id="PF02212">
    <property type="entry name" value="GED"/>
    <property type="match status" value="1"/>
</dbReference>
<evidence type="ECO:0000313" key="7">
    <source>
        <dbReference type="EMBL" id="CAK7230520.1"/>
    </source>
</evidence>
<evidence type="ECO:0000256" key="3">
    <source>
        <dbReference type="RuleBase" id="RU003932"/>
    </source>
</evidence>
<dbReference type="PROSITE" id="PS00410">
    <property type="entry name" value="G_DYNAMIN_1"/>
    <property type="match status" value="1"/>
</dbReference>
<evidence type="ECO:0000259" key="6">
    <source>
        <dbReference type="PROSITE" id="PS51718"/>
    </source>
</evidence>
<dbReference type="PRINTS" id="PR00195">
    <property type="entry name" value="DYNAMIN"/>
</dbReference>
<protein>
    <submittedName>
        <fullName evidence="7">Vacuolar protein sorting-associated protein 1</fullName>
        <ecNumber evidence="7">3.6.5.5</ecNumber>
    </submittedName>
</protein>
<dbReference type="InterPro" id="IPR045063">
    <property type="entry name" value="Dynamin_N"/>
</dbReference>
<feature type="domain" description="Dynamin-type G" evidence="6">
    <location>
        <begin position="35"/>
        <end position="323"/>
    </location>
</feature>
<dbReference type="SUPFAM" id="SSF52540">
    <property type="entry name" value="P-loop containing nucleoside triphosphate hydrolases"/>
    <property type="match status" value="1"/>
</dbReference>
<dbReference type="Proteomes" id="UP001642406">
    <property type="component" value="Unassembled WGS sequence"/>
</dbReference>
<evidence type="ECO:0000256" key="2">
    <source>
        <dbReference type="ARBA" id="ARBA00023134"/>
    </source>
</evidence>